<evidence type="ECO:0000256" key="4">
    <source>
        <dbReference type="ARBA" id="ARBA00012541"/>
    </source>
</evidence>
<keyword evidence="6 11" id="KW-0328">Glycosyltransferase</keyword>
<dbReference type="SMART" id="SM00642">
    <property type="entry name" value="Aamy"/>
    <property type="match status" value="1"/>
</dbReference>
<dbReference type="GO" id="GO:0005978">
    <property type="term" value="P:glycogen biosynthetic process"/>
    <property type="evidence" value="ECO:0007669"/>
    <property type="project" value="UniProtKB-UniPathway"/>
</dbReference>
<dbReference type="InterPro" id="IPR006047">
    <property type="entry name" value="GH13_cat_dom"/>
</dbReference>
<dbReference type="FunFam" id="2.60.40.1180:FF:000002">
    <property type="entry name" value="1,4-alpha-glucan branching enzyme GlgB"/>
    <property type="match status" value="1"/>
</dbReference>
<evidence type="ECO:0000256" key="2">
    <source>
        <dbReference type="ARBA" id="ARBA00004964"/>
    </source>
</evidence>
<dbReference type="GO" id="GO:0043169">
    <property type="term" value="F:cation binding"/>
    <property type="evidence" value="ECO:0007669"/>
    <property type="project" value="InterPro"/>
</dbReference>
<gene>
    <name evidence="11" type="ORF">MNBD_GAMMA14-1936</name>
</gene>
<dbReference type="InterPro" id="IPR044143">
    <property type="entry name" value="GlgB_N_E_set_prok"/>
</dbReference>
<evidence type="ECO:0000256" key="9">
    <source>
        <dbReference type="ARBA" id="ARBA00023277"/>
    </source>
</evidence>
<dbReference type="FunFam" id="2.60.40.10:FF:000169">
    <property type="entry name" value="1,4-alpha-glucan branching enzyme GlgB"/>
    <property type="match status" value="1"/>
</dbReference>
<dbReference type="InterPro" id="IPR006048">
    <property type="entry name" value="A-amylase/branching_C"/>
</dbReference>
<dbReference type="Pfam" id="PF00128">
    <property type="entry name" value="Alpha-amylase"/>
    <property type="match status" value="2"/>
</dbReference>
<dbReference type="UniPathway" id="UPA00164"/>
<keyword evidence="5" id="KW-0321">Glycogen metabolism</keyword>
<reference evidence="11" key="1">
    <citation type="submission" date="2018-06" db="EMBL/GenBank/DDBJ databases">
        <authorList>
            <person name="Zhirakovskaya E."/>
        </authorList>
    </citation>
    <scope>NUCLEOTIDE SEQUENCE</scope>
</reference>
<dbReference type="InterPro" id="IPR013780">
    <property type="entry name" value="Glyco_hydro_b"/>
</dbReference>
<evidence type="ECO:0000256" key="7">
    <source>
        <dbReference type="ARBA" id="ARBA00022679"/>
    </source>
</evidence>
<dbReference type="FunFam" id="3.20.20.80:FF:000003">
    <property type="entry name" value="1,4-alpha-glucan branching enzyme GlgB"/>
    <property type="match status" value="1"/>
</dbReference>
<dbReference type="PANTHER" id="PTHR43651:SF3">
    <property type="entry name" value="1,4-ALPHA-GLUCAN-BRANCHING ENZYME"/>
    <property type="match status" value="1"/>
</dbReference>
<proteinExistence type="inferred from homology"/>
<comment type="catalytic activity">
    <reaction evidence="1">
        <text>Transfers a segment of a (1-&gt;4)-alpha-D-glucan chain to a primary hydroxy group in a similar glucan chain.</text>
        <dbReference type="EC" id="2.4.1.18"/>
    </reaction>
</comment>
<keyword evidence="7 11" id="KW-0808">Transferase</keyword>
<accession>A0A3B0Y9L2</accession>
<dbReference type="EC" id="2.4.1.18" evidence="4"/>
<evidence type="ECO:0000256" key="5">
    <source>
        <dbReference type="ARBA" id="ARBA00022600"/>
    </source>
</evidence>
<dbReference type="EMBL" id="UOFM01000013">
    <property type="protein sequence ID" value="VAW72237.1"/>
    <property type="molecule type" value="Genomic_DNA"/>
</dbReference>
<dbReference type="CDD" id="cd02855">
    <property type="entry name" value="E_set_GBE_prok_N"/>
    <property type="match status" value="1"/>
</dbReference>
<evidence type="ECO:0000256" key="6">
    <source>
        <dbReference type="ARBA" id="ARBA00022676"/>
    </source>
</evidence>
<dbReference type="InterPro" id="IPR004193">
    <property type="entry name" value="Glyco_hydro_13_N"/>
</dbReference>
<dbReference type="SUPFAM" id="SSF81296">
    <property type="entry name" value="E set domains"/>
    <property type="match status" value="2"/>
</dbReference>
<comment type="pathway">
    <text evidence="2">Glycan biosynthesis; glycogen biosynthesis.</text>
</comment>
<dbReference type="InterPro" id="IPR014756">
    <property type="entry name" value="Ig_E-set"/>
</dbReference>
<dbReference type="InterPro" id="IPR017853">
    <property type="entry name" value="GH"/>
</dbReference>
<dbReference type="SUPFAM" id="SSF51011">
    <property type="entry name" value="Glycosyl hydrolase domain"/>
    <property type="match status" value="1"/>
</dbReference>
<sequence>MASKAAPDAAIVPSLPEALQRIIDARHHDPFEVLGRHDEGGQTLVRAFIPWCTQVRLADTGATLQRIEGTDLFEWRGDGDKLPEYYRLTWTDNDGVEWTDYDPYCFPPLIGDLDLHWFGEGRHLHAYHFLGAHFREIDGIDGVQFALWAPGAERISVIGDWNRWDGRRHPMRVRGGSGVWELFIPGVSAHSHYKFEIRNREHGSIHVKSDPYGQAFELRPGNASLALRPTEHRWQDHTWMETRRESDWLHAPMSIYEVHLSSWQRDEQGQFLNYRELARRLVNWVSELGFTHIELLPITEHPFDASWGYQTTGYFAPTSRFGSADDFRWFVDYCHQHGIGVLLDWAPGHFPKDDWALARFDGSPLYEHEDPRRGEHRDWGTLIFNYGRNEVRNFLLSSAIFWLEEMHIDGLRVDAVASMLYLDYSRDPGDWLPNEYGGRENLEAIHFLRHLNEVTHSEQPGSVIIAEESTAWPQVTRPVDVGGLGFSMKWNMGWMHDILQYMSKEPVHRKFHHNQLTFGLLYAFNENFVLPFSHDEVVHGKGSMLDKMPGDSWQRFANLRLLYTFMYTYPGKKLLFMGCEFGQYAEWNADTTLDWHLLENTRHAGMKQLLGDLNQLYRYEPALHYYDFEADGFRWIDCNDDNNSLLSYVRRSDGQLSVSVMNFTPAPHQRFRLGVPEHGNYHLALNSDAGFYSGSDMPVQSDYQSESVPWMNQPVSIVLDIPPLAGLILLKT</sequence>
<dbReference type="InterPro" id="IPR037439">
    <property type="entry name" value="Branching_enzy"/>
</dbReference>
<dbReference type="Gene3D" id="3.20.20.80">
    <property type="entry name" value="Glycosidases"/>
    <property type="match status" value="1"/>
</dbReference>
<organism evidence="11">
    <name type="scientific">hydrothermal vent metagenome</name>
    <dbReference type="NCBI Taxonomy" id="652676"/>
    <lineage>
        <taxon>unclassified sequences</taxon>
        <taxon>metagenomes</taxon>
        <taxon>ecological metagenomes</taxon>
    </lineage>
</organism>
<dbReference type="CDD" id="cd11322">
    <property type="entry name" value="AmyAc_Glg_BE"/>
    <property type="match status" value="1"/>
</dbReference>
<evidence type="ECO:0000313" key="11">
    <source>
        <dbReference type="EMBL" id="VAW72237.1"/>
    </source>
</evidence>
<dbReference type="NCBIfam" id="NF003811">
    <property type="entry name" value="PRK05402.1"/>
    <property type="match status" value="1"/>
</dbReference>
<dbReference type="InterPro" id="IPR054169">
    <property type="entry name" value="GlgB_N"/>
</dbReference>
<evidence type="ECO:0000259" key="10">
    <source>
        <dbReference type="SMART" id="SM00642"/>
    </source>
</evidence>
<evidence type="ECO:0000256" key="1">
    <source>
        <dbReference type="ARBA" id="ARBA00000826"/>
    </source>
</evidence>
<dbReference type="SUPFAM" id="SSF51445">
    <property type="entry name" value="(Trans)glycosidases"/>
    <property type="match status" value="1"/>
</dbReference>
<dbReference type="Pfam" id="PF22019">
    <property type="entry name" value="GlgB_N"/>
    <property type="match status" value="1"/>
</dbReference>
<dbReference type="GO" id="GO:0005829">
    <property type="term" value="C:cytosol"/>
    <property type="evidence" value="ECO:0007669"/>
    <property type="project" value="TreeGrafter"/>
</dbReference>
<dbReference type="AlphaFoldDB" id="A0A3B0Y9L2"/>
<dbReference type="InterPro" id="IPR013783">
    <property type="entry name" value="Ig-like_fold"/>
</dbReference>
<evidence type="ECO:0000256" key="3">
    <source>
        <dbReference type="ARBA" id="ARBA00009000"/>
    </source>
</evidence>
<dbReference type="Gene3D" id="2.60.40.1180">
    <property type="entry name" value="Golgi alpha-mannosidase II"/>
    <property type="match status" value="1"/>
</dbReference>
<dbReference type="HAMAP" id="MF_00685">
    <property type="entry name" value="GlgB"/>
    <property type="match status" value="1"/>
</dbReference>
<name>A0A3B0Y9L2_9ZZZZ</name>
<dbReference type="GO" id="GO:0004553">
    <property type="term" value="F:hydrolase activity, hydrolyzing O-glycosyl compounds"/>
    <property type="evidence" value="ECO:0007669"/>
    <property type="project" value="InterPro"/>
</dbReference>
<dbReference type="PIRSF" id="PIRSF000463">
    <property type="entry name" value="GlgB"/>
    <property type="match status" value="1"/>
</dbReference>
<dbReference type="NCBIfam" id="NF008967">
    <property type="entry name" value="PRK12313.1"/>
    <property type="match status" value="1"/>
</dbReference>
<dbReference type="PANTHER" id="PTHR43651">
    <property type="entry name" value="1,4-ALPHA-GLUCAN-BRANCHING ENZYME"/>
    <property type="match status" value="1"/>
</dbReference>
<dbReference type="Pfam" id="PF02806">
    <property type="entry name" value="Alpha-amylase_C"/>
    <property type="match status" value="1"/>
</dbReference>
<evidence type="ECO:0000256" key="8">
    <source>
        <dbReference type="ARBA" id="ARBA00023056"/>
    </source>
</evidence>
<dbReference type="InterPro" id="IPR006407">
    <property type="entry name" value="GlgB"/>
</dbReference>
<dbReference type="GO" id="GO:0003844">
    <property type="term" value="F:1,4-alpha-glucan branching enzyme activity"/>
    <property type="evidence" value="ECO:0007669"/>
    <property type="project" value="UniProtKB-EC"/>
</dbReference>
<dbReference type="Gene3D" id="2.60.40.10">
    <property type="entry name" value="Immunoglobulins"/>
    <property type="match status" value="1"/>
</dbReference>
<protein>
    <recommendedName>
        <fullName evidence="4">1,4-alpha-glucan branching enzyme</fullName>
        <ecNumber evidence="4">2.4.1.18</ecNumber>
    </recommendedName>
</protein>
<keyword evidence="9" id="KW-0119">Carbohydrate metabolism</keyword>
<dbReference type="NCBIfam" id="TIGR01515">
    <property type="entry name" value="branching_enzym"/>
    <property type="match status" value="1"/>
</dbReference>
<feature type="domain" description="Glycosyl hydrolase family 13 catalytic" evidence="10">
    <location>
        <begin position="257"/>
        <end position="606"/>
    </location>
</feature>
<dbReference type="Pfam" id="PF02922">
    <property type="entry name" value="CBM_48"/>
    <property type="match status" value="1"/>
</dbReference>
<keyword evidence="8" id="KW-0320">Glycogen biosynthesis</keyword>
<comment type="similarity">
    <text evidence="3">Belongs to the glycosyl hydrolase 13 family. GlgB subfamily.</text>
</comment>